<evidence type="ECO:0008006" key="8">
    <source>
        <dbReference type="Google" id="ProtNLM"/>
    </source>
</evidence>
<evidence type="ECO:0000256" key="5">
    <source>
        <dbReference type="SAM" id="Phobius"/>
    </source>
</evidence>
<dbReference type="InterPro" id="IPR000276">
    <property type="entry name" value="GPCR_Rhodpsn"/>
</dbReference>
<dbReference type="OrthoDB" id="10036964at2759"/>
<evidence type="ECO:0000313" key="6">
    <source>
        <dbReference type="EMBL" id="PVD31038.1"/>
    </source>
</evidence>
<keyword evidence="2 5" id="KW-0812">Transmembrane</keyword>
<name>A0A2T7PC96_POMCA</name>
<proteinExistence type="predicted"/>
<dbReference type="AlphaFoldDB" id="A0A2T7PC96"/>
<protein>
    <recommendedName>
        <fullName evidence="8">G-protein coupled receptors family 1 profile domain-containing protein</fullName>
    </recommendedName>
</protein>
<evidence type="ECO:0000313" key="7">
    <source>
        <dbReference type="Proteomes" id="UP000245119"/>
    </source>
</evidence>
<sequence length="103" mass="11764">MIKDMRTPMNWYLVNLSVADLLVLLVCQPAALIEFFARDRWYLGEMLYTLHLTPNSHSSTDVYGFVIRASWDLNREEQGSQEHAQHGSTLMMETRIGSEGCVG</sequence>
<reference evidence="6 7" key="1">
    <citation type="submission" date="2018-04" db="EMBL/GenBank/DDBJ databases">
        <title>The genome of golden apple snail Pomacea canaliculata provides insight into stress tolerance and invasive adaptation.</title>
        <authorList>
            <person name="Liu C."/>
            <person name="Liu B."/>
            <person name="Ren Y."/>
            <person name="Zhang Y."/>
            <person name="Wang H."/>
            <person name="Li S."/>
            <person name="Jiang F."/>
            <person name="Yin L."/>
            <person name="Zhang G."/>
            <person name="Qian W."/>
            <person name="Fan W."/>
        </authorList>
    </citation>
    <scope>NUCLEOTIDE SEQUENCE [LARGE SCALE GENOMIC DNA]</scope>
    <source>
        <strain evidence="6">SZHN2017</strain>
        <tissue evidence="6">Muscle</tissue>
    </source>
</reference>
<feature type="transmembrane region" description="Helical" evidence="5">
    <location>
        <begin position="12"/>
        <end position="37"/>
    </location>
</feature>
<dbReference type="Gene3D" id="1.20.1070.10">
    <property type="entry name" value="Rhodopsin 7-helix transmembrane proteins"/>
    <property type="match status" value="1"/>
</dbReference>
<evidence type="ECO:0000256" key="2">
    <source>
        <dbReference type="ARBA" id="ARBA00022692"/>
    </source>
</evidence>
<dbReference type="Pfam" id="PF00001">
    <property type="entry name" value="7tm_1"/>
    <property type="match status" value="1"/>
</dbReference>
<dbReference type="EMBL" id="PZQS01000005">
    <property type="protein sequence ID" value="PVD31038.1"/>
    <property type="molecule type" value="Genomic_DNA"/>
</dbReference>
<keyword evidence="7" id="KW-1185">Reference proteome</keyword>
<gene>
    <name evidence="6" type="ORF">C0Q70_10315</name>
</gene>
<accession>A0A2T7PC96</accession>
<evidence type="ECO:0000256" key="1">
    <source>
        <dbReference type="ARBA" id="ARBA00004370"/>
    </source>
</evidence>
<dbReference type="GO" id="GO:0016020">
    <property type="term" value="C:membrane"/>
    <property type="evidence" value="ECO:0007669"/>
    <property type="project" value="UniProtKB-SubCell"/>
</dbReference>
<keyword evidence="3 5" id="KW-1133">Transmembrane helix</keyword>
<comment type="caution">
    <text evidence="6">The sequence shown here is derived from an EMBL/GenBank/DDBJ whole genome shotgun (WGS) entry which is preliminary data.</text>
</comment>
<dbReference type="SUPFAM" id="SSF81321">
    <property type="entry name" value="Family A G protein-coupled receptor-like"/>
    <property type="match status" value="1"/>
</dbReference>
<evidence type="ECO:0000256" key="4">
    <source>
        <dbReference type="ARBA" id="ARBA00023136"/>
    </source>
</evidence>
<evidence type="ECO:0000256" key="3">
    <source>
        <dbReference type="ARBA" id="ARBA00022989"/>
    </source>
</evidence>
<dbReference type="GO" id="GO:0004930">
    <property type="term" value="F:G protein-coupled receptor activity"/>
    <property type="evidence" value="ECO:0007669"/>
    <property type="project" value="InterPro"/>
</dbReference>
<keyword evidence="4 5" id="KW-0472">Membrane</keyword>
<organism evidence="6 7">
    <name type="scientific">Pomacea canaliculata</name>
    <name type="common">Golden apple snail</name>
    <dbReference type="NCBI Taxonomy" id="400727"/>
    <lineage>
        <taxon>Eukaryota</taxon>
        <taxon>Metazoa</taxon>
        <taxon>Spiralia</taxon>
        <taxon>Lophotrochozoa</taxon>
        <taxon>Mollusca</taxon>
        <taxon>Gastropoda</taxon>
        <taxon>Caenogastropoda</taxon>
        <taxon>Architaenioglossa</taxon>
        <taxon>Ampullarioidea</taxon>
        <taxon>Ampullariidae</taxon>
        <taxon>Pomacea</taxon>
    </lineage>
</organism>
<comment type="subcellular location">
    <subcellularLocation>
        <location evidence="1">Membrane</location>
    </subcellularLocation>
</comment>
<dbReference type="Proteomes" id="UP000245119">
    <property type="component" value="Linkage Group LG5"/>
</dbReference>